<dbReference type="InterPro" id="IPR040911">
    <property type="entry name" value="Exostosin_GT47"/>
</dbReference>
<name>A0A2P6V962_9CHLO</name>
<dbReference type="PANTHER" id="PTHR11062">
    <property type="entry name" value="EXOSTOSIN HEPARAN SULFATE GLYCOSYLTRANSFERASE -RELATED"/>
    <property type="match status" value="1"/>
</dbReference>
<dbReference type="OrthoDB" id="1924787at2759"/>
<protein>
    <submittedName>
        <fullName evidence="5">Dihydrolipoyllysine-residue acetyltransferase component of pyruvate dehydrogenase complex</fullName>
    </submittedName>
</protein>
<dbReference type="Pfam" id="PF03016">
    <property type="entry name" value="Exostosin_GT47"/>
    <property type="match status" value="1"/>
</dbReference>
<dbReference type="PANTHER" id="PTHR11062:SF281">
    <property type="entry name" value="EXOSTOSIN-LIKE 2"/>
    <property type="match status" value="1"/>
</dbReference>
<evidence type="ECO:0000256" key="2">
    <source>
        <dbReference type="ARBA" id="ARBA00010271"/>
    </source>
</evidence>
<evidence type="ECO:0000313" key="5">
    <source>
        <dbReference type="EMBL" id="PSC70619.1"/>
    </source>
</evidence>
<gene>
    <name evidence="5" type="ORF">C2E20_6043</name>
</gene>
<keyword evidence="3" id="KW-0333">Golgi apparatus</keyword>
<sequence>MLDVSKEIAPLAGIPTCNIDDPQVWPHDIEGKGLQSMSRTPHMNYHFGGQYWLNAYLRSNSHLLTDDIDKACMVWVDLYCYNQWLHSWMDGKMKRLPNATVEEPGHWQGQDYVFQVTHSGSIGVYGRPLCGMMRNSFMLVPTHGFICNKDRTKVERRQAEVLPYNAVAGIDLGRPIVGSRRDTFLYMRAGCTNSTKRSSGVRLRYYIVQEYEGLAGDVQVHCTCSICPGRKTHDEIIADYASSVFCPIIVGDNTGSVRLSEIVLAGCIPVFMAPPMHEMPLDFDVDYASFGVFLNITNSRAWNDPPTPFKIPRPARKVEAAVVTVPNLRAAYDHLRSFSPEAVRNMQAALERERVKLYFKVPPGRRSSVLAQLVFKNVMVYEKTILRGL</sequence>
<reference evidence="5 6" key="1">
    <citation type="journal article" date="2018" name="Plant J.">
        <title>Genome sequences of Chlorella sorokiniana UTEX 1602 and Micractinium conductrix SAG 241.80: implications to maltose excretion by a green alga.</title>
        <authorList>
            <person name="Arriola M.B."/>
            <person name="Velmurugan N."/>
            <person name="Zhang Y."/>
            <person name="Plunkett M.H."/>
            <person name="Hondzo H."/>
            <person name="Barney B.M."/>
        </authorList>
    </citation>
    <scope>NUCLEOTIDE SEQUENCE [LARGE SCALE GENOMIC DNA]</scope>
    <source>
        <strain evidence="5 6">SAG 241.80</strain>
    </source>
</reference>
<dbReference type="AlphaFoldDB" id="A0A2P6V962"/>
<evidence type="ECO:0000313" key="6">
    <source>
        <dbReference type="Proteomes" id="UP000239649"/>
    </source>
</evidence>
<feature type="domain" description="Exostosin GT47" evidence="4">
    <location>
        <begin position="51"/>
        <end position="298"/>
    </location>
</feature>
<comment type="subcellular location">
    <subcellularLocation>
        <location evidence="1">Golgi apparatus membrane</location>
        <topology evidence="1">Single-pass type II membrane protein</topology>
    </subcellularLocation>
</comment>
<dbReference type="GO" id="GO:0000139">
    <property type="term" value="C:Golgi membrane"/>
    <property type="evidence" value="ECO:0007669"/>
    <property type="project" value="UniProtKB-SubCell"/>
</dbReference>
<comment type="caution">
    <text evidence="5">The sequence shown here is derived from an EMBL/GenBank/DDBJ whole genome shotgun (WGS) entry which is preliminary data.</text>
</comment>
<evidence type="ECO:0000259" key="4">
    <source>
        <dbReference type="Pfam" id="PF03016"/>
    </source>
</evidence>
<evidence type="ECO:0000256" key="3">
    <source>
        <dbReference type="ARBA" id="ARBA00023034"/>
    </source>
</evidence>
<proteinExistence type="inferred from homology"/>
<dbReference type="Proteomes" id="UP000239649">
    <property type="component" value="Unassembled WGS sequence"/>
</dbReference>
<accession>A0A2P6V962</accession>
<dbReference type="EMBL" id="LHPF02000019">
    <property type="protein sequence ID" value="PSC70619.1"/>
    <property type="molecule type" value="Genomic_DNA"/>
</dbReference>
<dbReference type="GO" id="GO:0016757">
    <property type="term" value="F:glycosyltransferase activity"/>
    <property type="evidence" value="ECO:0007669"/>
    <property type="project" value="InterPro"/>
</dbReference>
<dbReference type="InterPro" id="IPR004263">
    <property type="entry name" value="Exostosin"/>
</dbReference>
<keyword evidence="6" id="KW-1185">Reference proteome</keyword>
<keyword evidence="5" id="KW-0670">Pyruvate</keyword>
<organism evidence="5 6">
    <name type="scientific">Micractinium conductrix</name>
    <dbReference type="NCBI Taxonomy" id="554055"/>
    <lineage>
        <taxon>Eukaryota</taxon>
        <taxon>Viridiplantae</taxon>
        <taxon>Chlorophyta</taxon>
        <taxon>core chlorophytes</taxon>
        <taxon>Trebouxiophyceae</taxon>
        <taxon>Chlorellales</taxon>
        <taxon>Chlorellaceae</taxon>
        <taxon>Chlorella clade</taxon>
        <taxon>Micractinium</taxon>
    </lineage>
</organism>
<comment type="similarity">
    <text evidence="2">Belongs to the glycosyltransferase 47 family.</text>
</comment>
<evidence type="ECO:0000256" key="1">
    <source>
        <dbReference type="ARBA" id="ARBA00004323"/>
    </source>
</evidence>